<evidence type="ECO:0000256" key="1">
    <source>
        <dbReference type="ARBA" id="ARBA00022729"/>
    </source>
</evidence>
<dbReference type="InterPro" id="IPR036275">
    <property type="entry name" value="YdgH-like_sf"/>
</dbReference>
<dbReference type="PANTHER" id="PTHR34156">
    <property type="entry name" value="OUTER MEMBRANE PROTEIN-RELATED-RELATED"/>
    <property type="match status" value="1"/>
</dbReference>
<dbReference type="SUPFAM" id="SSF159871">
    <property type="entry name" value="YdgH-like"/>
    <property type="match status" value="1"/>
</dbReference>
<dbReference type="AlphaFoldDB" id="A0A6N3D2L5"/>
<dbReference type="OrthoDB" id="6540189at2"/>
<sequence>MKRNLIIATLGLASLMSFGAGAATQLSSEQTQNLQPMGSISVSQTASSPMSIREELSAKADKAGATGYHVTELQEGDTWHATAQLYK</sequence>
<dbReference type="NCBIfam" id="NF033776">
    <property type="entry name" value="stress_YhcN"/>
    <property type="match status" value="1"/>
</dbReference>
<keyword evidence="1 2" id="KW-0732">Signal</keyword>
<feature type="signal peptide" evidence="2">
    <location>
        <begin position="1"/>
        <end position="22"/>
    </location>
</feature>
<gene>
    <name evidence="4" type="ORF">EMLFYP7_01733</name>
</gene>
<dbReference type="RefSeq" id="WP_044179507.1">
    <property type="nucleotide sequence ID" value="NZ_CABKSF010000002.1"/>
</dbReference>
<evidence type="ECO:0000313" key="4">
    <source>
        <dbReference type="EMBL" id="VYU22502.1"/>
    </source>
</evidence>
<reference evidence="4" key="1">
    <citation type="submission" date="2019-11" db="EMBL/GenBank/DDBJ databases">
        <authorList>
            <person name="Feng L."/>
        </authorList>
    </citation>
    <scope>NUCLEOTIDE SEQUENCE</scope>
    <source>
        <strain evidence="4">EMassiliensisLFYP7</strain>
    </source>
</reference>
<dbReference type="PANTHER" id="PTHR34156:SF5">
    <property type="entry name" value="OUTER MEMBRANE PROTEIN"/>
    <property type="match status" value="1"/>
</dbReference>
<dbReference type="InterPro" id="IPR010854">
    <property type="entry name" value="YdgH/BhsA/McbA-like_dom"/>
</dbReference>
<feature type="domain" description="YdgH/BhsA/McbA-like" evidence="3">
    <location>
        <begin position="34"/>
        <end position="87"/>
    </location>
</feature>
<dbReference type="InterPro" id="IPR025543">
    <property type="entry name" value="Dodecin-like"/>
</dbReference>
<evidence type="ECO:0000256" key="2">
    <source>
        <dbReference type="SAM" id="SignalP"/>
    </source>
</evidence>
<dbReference type="EMBL" id="CACRTZ010000010">
    <property type="protein sequence ID" value="VYU22502.1"/>
    <property type="molecule type" value="Genomic_DNA"/>
</dbReference>
<dbReference type="Gene3D" id="3.30.1660.10">
    <property type="entry name" value="Flavin-binding protein dodecin"/>
    <property type="match status" value="1"/>
</dbReference>
<proteinExistence type="predicted"/>
<feature type="chain" id="PRO_5026725050" description="YdgH/BhsA/McbA-like domain-containing protein" evidence="2">
    <location>
        <begin position="23"/>
        <end position="87"/>
    </location>
</feature>
<dbReference type="InterPro" id="IPR047775">
    <property type="entry name" value="Stress_YhcN-like"/>
</dbReference>
<evidence type="ECO:0000259" key="3">
    <source>
        <dbReference type="Pfam" id="PF07338"/>
    </source>
</evidence>
<name>A0A6N3D2L5_9ENTR</name>
<dbReference type="InterPro" id="IPR051096">
    <property type="entry name" value="BhsA/McbA_stress_biofilm_assoc"/>
</dbReference>
<accession>A0A6N3D2L5</accession>
<dbReference type="Pfam" id="PF07338">
    <property type="entry name" value="YdgH_BhsA-like"/>
    <property type="match status" value="1"/>
</dbReference>
<protein>
    <recommendedName>
        <fullName evidence="3">YdgH/BhsA/McbA-like domain-containing protein</fullName>
    </recommendedName>
</protein>
<organism evidence="4">
    <name type="scientific">Phytobacter massiliensis</name>
    <dbReference type="NCBI Taxonomy" id="1485952"/>
    <lineage>
        <taxon>Bacteria</taxon>
        <taxon>Pseudomonadati</taxon>
        <taxon>Pseudomonadota</taxon>
        <taxon>Gammaproteobacteria</taxon>
        <taxon>Enterobacterales</taxon>
        <taxon>Enterobacteriaceae</taxon>
        <taxon>Phytobacter</taxon>
    </lineage>
</organism>